<dbReference type="AlphaFoldDB" id="A0A1F5YIU7"/>
<dbReference type="GO" id="GO:0016020">
    <property type="term" value="C:membrane"/>
    <property type="evidence" value="ECO:0007669"/>
    <property type="project" value="TreeGrafter"/>
</dbReference>
<comment type="caution">
    <text evidence="2">The sequence shown here is derived from an EMBL/GenBank/DDBJ whole genome shotgun (WGS) entry which is preliminary data.</text>
</comment>
<gene>
    <name evidence="2" type="ORF">A2153_01860</name>
</gene>
<evidence type="ECO:0000313" key="2">
    <source>
        <dbReference type="EMBL" id="OGG00096.1"/>
    </source>
</evidence>
<reference evidence="2 3" key="1">
    <citation type="journal article" date="2016" name="Nat. Commun.">
        <title>Thousands of microbial genomes shed light on interconnected biogeochemical processes in an aquifer system.</title>
        <authorList>
            <person name="Anantharaman K."/>
            <person name="Brown C.T."/>
            <person name="Hug L.A."/>
            <person name="Sharon I."/>
            <person name="Castelle C.J."/>
            <person name="Probst A.J."/>
            <person name="Thomas B.C."/>
            <person name="Singh A."/>
            <person name="Wilkins M.J."/>
            <person name="Karaoz U."/>
            <person name="Brodie E.L."/>
            <person name="Williams K.H."/>
            <person name="Hubbard S.S."/>
            <person name="Banfield J.F."/>
        </authorList>
    </citation>
    <scope>NUCLEOTIDE SEQUENCE [LARGE SCALE GENOMIC DNA]</scope>
</reference>
<dbReference type="SUPFAM" id="SSF53756">
    <property type="entry name" value="UDP-Glycosyltransferase/glycogen phosphorylase"/>
    <property type="match status" value="1"/>
</dbReference>
<dbReference type="Proteomes" id="UP000177396">
    <property type="component" value="Unassembled WGS sequence"/>
</dbReference>
<dbReference type="PANTHER" id="PTHR45919:SF1">
    <property type="entry name" value="GDP-MAN:MAN(3)GLCNAC(2)-PP-DOL ALPHA-1,2-MANNOSYLTRANSFERASE"/>
    <property type="match status" value="1"/>
</dbReference>
<dbReference type="InterPro" id="IPR001296">
    <property type="entry name" value="Glyco_trans_1"/>
</dbReference>
<dbReference type="GO" id="GO:0004377">
    <property type="term" value="F:GDP-Man:Man(3)GlcNAc(2)-PP-Dol alpha-1,2-mannosyltransferase activity"/>
    <property type="evidence" value="ECO:0007669"/>
    <property type="project" value="InterPro"/>
</dbReference>
<dbReference type="EMBL" id="MFJB01000034">
    <property type="protein sequence ID" value="OGG00096.1"/>
    <property type="molecule type" value="Genomic_DNA"/>
</dbReference>
<name>A0A1F5YIU7_9BACT</name>
<dbReference type="PANTHER" id="PTHR45919">
    <property type="entry name" value="GDP-MAN:MAN(3)GLCNAC(2)-PP-DOL ALPHA-1,2-MANNOSYLTRANSFERASE"/>
    <property type="match status" value="1"/>
</dbReference>
<sequence length="357" mass="41218">MGKAKQKILIYSPYFSTFGGGERYLFQIAQLLQKENQVYLIADKIIRKKALMYFAINLRSVEFLDPAMFRSLNFFSRFFFIRQFDICFHMTNGSLFYPASKKNYLIIQSPAHIPSAGPSRALKINGWKIICYSSFMEKIIRERINRQAIVLPPAVDLDLFKKDKTTKEKIILSVGRFFSSPLHEKRQDFLFNFFIKNYEKHFQGWRLILCGNLTEPSGKKVLFKMKKKINNFPVELKINLPFPALLSLYQRSSVYWHAAGYGSDAIQKPEKMEHFGITTLEALAAGNVPLVFAAGGQTDIINNNVNGFLWNSEKDFRELNLQLLKNSSLMEKISKNAITSAADYSLNKFNKRLHDLI</sequence>
<dbReference type="CDD" id="cd03801">
    <property type="entry name" value="GT4_PimA-like"/>
    <property type="match status" value="1"/>
</dbReference>
<dbReference type="GO" id="GO:0006487">
    <property type="term" value="P:protein N-linked glycosylation"/>
    <property type="evidence" value="ECO:0007669"/>
    <property type="project" value="TreeGrafter"/>
</dbReference>
<evidence type="ECO:0000313" key="3">
    <source>
        <dbReference type="Proteomes" id="UP000177396"/>
    </source>
</evidence>
<dbReference type="Gene3D" id="3.40.50.2000">
    <property type="entry name" value="Glycogen Phosphorylase B"/>
    <property type="match status" value="2"/>
</dbReference>
<dbReference type="InterPro" id="IPR038013">
    <property type="entry name" value="ALG11"/>
</dbReference>
<feature type="domain" description="Glycosyl transferase family 1" evidence="1">
    <location>
        <begin position="160"/>
        <end position="338"/>
    </location>
</feature>
<accession>A0A1F5YIU7</accession>
<dbReference type="Pfam" id="PF00534">
    <property type="entry name" value="Glycos_transf_1"/>
    <property type="match status" value="1"/>
</dbReference>
<proteinExistence type="predicted"/>
<protein>
    <recommendedName>
        <fullName evidence="1">Glycosyl transferase family 1 domain-containing protein</fullName>
    </recommendedName>
</protein>
<evidence type="ECO:0000259" key="1">
    <source>
        <dbReference type="Pfam" id="PF00534"/>
    </source>
</evidence>
<organism evidence="2 3">
    <name type="scientific">Candidatus Gottesmanbacteria bacterium RBG_16_38_7b</name>
    <dbReference type="NCBI Taxonomy" id="1798372"/>
    <lineage>
        <taxon>Bacteria</taxon>
        <taxon>Candidatus Gottesmaniibacteriota</taxon>
    </lineage>
</organism>